<reference evidence="3 4" key="1">
    <citation type="submission" date="2024-10" db="EMBL/GenBank/DDBJ databases">
        <authorList>
            <person name="Kim D."/>
        </authorList>
    </citation>
    <scope>NUCLEOTIDE SEQUENCE [LARGE SCALE GENOMIC DNA]</scope>
    <source>
        <strain evidence="3">BH-2024</strain>
    </source>
</reference>
<feature type="domain" description="OTU" evidence="2">
    <location>
        <begin position="240"/>
        <end position="382"/>
    </location>
</feature>
<keyword evidence="4" id="KW-1185">Reference proteome</keyword>
<dbReference type="EMBL" id="JBICBT010000081">
    <property type="protein sequence ID" value="KAL3123980.1"/>
    <property type="molecule type" value="Genomic_DNA"/>
</dbReference>
<feature type="region of interest" description="Disordered" evidence="1">
    <location>
        <begin position="447"/>
        <end position="466"/>
    </location>
</feature>
<feature type="domain" description="OTU" evidence="2">
    <location>
        <begin position="678"/>
        <end position="820"/>
    </location>
</feature>
<feature type="region of interest" description="Disordered" evidence="1">
    <location>
        <begin position="210"/>
        <end position="229"/>
    </location>
</feature>
<evidence type="ECO:0000313" key="4">
    <source>
        <dbReference type="Proteomes" id="UP001620626"/>
    </source>
</evidence>
<dbReference type="AlphaFoldDB" id="A0ABD2M8Y7"/>
<name>A0ABD2M8Y7_9BILA</name>
<gene>
    <name evidence="3" type="ORF">niasHT_003687</name>
</gene>
<protein>
    <recommendedName>
        <fullName evidence="2">OTU domain-containing protein</fullName>
    </recommendedName>
</protein>
<evidence type="ECO:0000259" key="2">
    <source>
        <dbReference type="PROSITE" id="PS50802"/>
    </source>
</evidence>
<feature type="domain" description="OTU" evidence="2">
    <location>
        <begin position="477"/>
        <end position="619"/>
    </location>
</feature>
<dbReference type="Proteomes" id="UP001620626">
    <property type="component" value="Unassembled WGS sequence"/>
</dbReference>
<evidence type="ECO:0000313" key="3">
    <source>
        <dbReference type="EMBL" id="KAL3123980.1"/>
    </source>
</evidence>
<dbReference type="Gene3D" id="3.90.70.80">
    <property type="match status" value="3"/>
</dbReference>
<dbReference type="CDD" id="cd22744">
    <property type="entry name" value="OTU"/>
    <property type="match status" value="3"/>
</dbReference>
<evidence type="ECO:0000256" key="1">
    <source>
        <dbReference type="SAM" id="MobiDB-lite"/>
    </source>
</evidence>
<dbReference type="InterPro" id="IPR003323">
    <property type="entry name" value="OTU_dom"/>
</dbReference>
<accession>A0ABD2M8Y7</accession>
<organism evidence="3 4">
    <name type="scientific">Heterodera trifolii</name>
    <dbReference type="NCBI Taxonomy" id="157864"/>
    <lineage>
        <taxon>Eukaryota</taxon>
        <taxon>Metazoa</taxon>
        <taxon>Ecdysozoa</taxon>
        <taxon>Nematoda</taxon>
        <taxon>Chromadorea</taxon>
        <taxon>Rhabditida</taxon>
        <taxon>Tylenchina</taxon>
        <taxon>Tylenchomorpha</taxon>
        <taxon>Tylenchoidea</taxon>
        <taxon>Heteroderidae</taxon>
        <taxon>Heteroderinae</taxon>
        <taxon>Heterodera</taxon>
    </lineage>
</organism>
<dbReference type="PROSITE" id="PS50802">
    <property type="entry name" value="OTU"/>
    <property type="match status" value="3"/>
</dbReference>
<sequence length="836" mass="95586">MHRTMNQKEGKIYVRNRIFFNKLPKAPPDLPVDWVVSNSSYSFLPPRKYRIIVAIGPYDGAKQTEFLTDNNGKIEHNFLGNILDNRLTDGWNINPPESAEKITILVEKGNDKRIISEFSNFGELKKALDENDGKLFNSNYIDFEALTIALPDLPALEDDLELNKTNAYSSNEKTMDETNGQLCNSTFINFDALKIAPPDLPRLNAVELNEQSNGNKKGKTTNGKGQAGDLSHRELSKLVPSCYNVIGDGDCFYRSVCYSMFRVDKTTNSDELRVAVGSTLQAIVNNKEYFPKNRFKNHEEFVRELEYALLEKPSTEWFNKNLEAYAKFVAIPARNGKGRWAQLEDARLISLFLKRPVVILHPIAEKKVLEELQPKYDDLSIKRRIEVYFPDGETMANSDFIEVEKLHSFKTMDETNGQLRNSTFINFDALKIAPPDLPRLNAVELNEQSNGNKKGKTTNGKGQAGDLSHRELSKLVPSCYNVIGDGDCFYRSVCYSMFRVDKTTNSDELRVAVGSTLQAIVNNKEYFPKNRFKNHEEFVRELEYALLEKPSTEWFNKNLEAYAKFVAIPARNGKGRWAQLEDARLISLFLKRPVVILHPIAEKKVLEELQPKYDDLSIKRRIEVYFPDGETMIAPPDLPRLNAVELNEQSNGNKKGKTTNGKGQAGDLSHRELSKFVPSCYNVIGDGDCFYRSVCYSMFRVDKTTNSDELRVAVGSTLQAIVNNKEYFPKNRFKNHEEFVRELEYALLEKPSTEWFNKNLEAYAKFVAIPARNGKGRWAQLEDARLISLFLKRPVVILHPIAEKKVLEELQPKYDDLSIKRRIEVYFPDGETMANR</sequence>
<comment type="caution">
    <text evidence="3">The sequence shown here is derived from an EMBL/GenBank/DDBJ whole genome shotgun (WGS) entry which is preliminary data.</text>
</comment>
<proteinExistence type="predicted"/>